<evidence type="ECO:0000259" key="6">
    <source>
        <dbReference type="Pfam" id="PF00496"/>
    </source>
</evidence>
<dbReference type="PANTHER" id="PTHR30290:SF38">
    <property type="entry name" value="D,D-DIPEPTIDE-BINDING PERIPLASMIC PROTEIN DDPA-RELATED"/>
    <property type="match status" value="1"/>
</dbReference>
<evidence type="ECO:0000256" key="4">
    <source>
        <dbReference type="SAM" id="MobiDB-lite"/>
    </source>
</evidence>
<feature type="region of interest" description="Disordered" evidence="4">
    <location>
        <begin position="134"/>
        <end position="169"/>
    </location>
</feature>
<feature type="domain" description="Solute-binding protein family 5" evidence="6">
    <location>
        <begin position="86"/>
        <end position="467"/>
    </location>
</feature>
<name>A0A420WP93_9PROT</name>
<dbReference type="RefSeq" id="WP_121217454.1">
    <property type="nucleotide sequence ID" value="NZ_RBIG01000001.1"/>
</dbReference>
<dbReference type="GO" id="GO:0015833">
    <property type="term" value="P:peptide transport"/>
    <property type="evidence" value="ECO:0007669"/>
    <property type="project" value="TreeGrafter"/>
</dbReference>
<reference evidence="7 8" key="1">
    <citation type="submission" date="2018-10" db="EMBL/GenBank/DDBJ databases">
        <title>Comparative analysis of microorganisms from saline springs in Andes Mountain Range, Colombia.</title>
        <authorList>
            <person name="Rubin E."/>
        </authorList>
    </citation>
    <scope>NUCLEOTIDE SEQUENCE [LARGE SCALE GENOMIC DNA]</scope>
    <source>
        <strain evidence="7 8">USBA 36</strain>
    </source>
</reference>
<comment type="caution">
    <text evidence="7">The sequence shown here is derived from an EMBL/GenBank/DDBJ whole genome shotgun (WGS) entry which is preliminary data.</text>
</comment>
<dbReference type="Gene3D" id="3.10.105.10">
    <property type="entry name" value="Dipeptide-binding Protein, Domain 3"/>
    <property type="match status" value="1"/>
</dbReference>
<evidence type="ECO:0000256" key="3">
    <source>
        <dbReference type="ARBA" id="ARBA00022729"/>
    </source>
</evidence>
<feature type="chain" id="PRO_5019192527" evidence="5">
    <location>
        <begin position="26"/>
        <end position="560"/>
    </location>
</feature>
<dbReference type="GO" id="GO:0030288">
    <property type="term" value="C:outer membrane-bounded periplasmic space"/>
    <property type="evidence" value="ECO:0007669"/>
    <property type="project" value="UniProtKB-ARBA"/>
</dbReference>
<accession>A0A420WP93</accession>
<protein>
    <submittedName>
        <fullName evidence="7">Peptide/nickel transport system substrate-binding protein</fullName>
    </submittedName>
</protein>
<sequence length="560" mass="63583">MQFPFLSRRAALALGLSLTTTLSVAALMTPGTARADDRPVVRVAVQQVVNSGALTPLREQSNVGARIFPMIFAPLIDLDRQGDLAPVPGLAESWKRIDDKTVELKLRQGATFHNGDEVTAEDVAFSFGKERMFGDKPPRRAGQDDKTIKSDDSKTLFTTTNTQTGPELPPEVPAIARRLWPSLERVEVVDKYTVRFVNAVPDVTMEGRLARMGSQIISKRAFLEAKDWMSWARNPVSAGPFKIKEFRPDNVLVLEAHDAYFNGKPTVREVRYTVVPEVPGRVNGLLSGEYDFASDIPPDQIATIEASDKFEVVGGPVLNHRLIVFDKNHPQLADPRIRQALTHAMDRQAIVEALWGGRTSVPKGLQWEYYADMFHADWSVPEYNPELAKKLVKESGYKGEPIPFRVTNNYYTNQVQTAQILTEMWRSVGLNVEIQMKENWQQIFDRNEPRAIRDWSNSAPFSDPVSSIVNQHGPNGQQQQVGEWTNEEFNKLSGVLETSTNHEERRKAFRRMLEIAEREDPAYTVLHRNVVFYGKRKDIEWKWSPTFAMDFRADNIRYKK</sequence>
<dbReference type="Gene3D" id="3.40.190.10">
    <property type="entry name" value="Periplasmic binding protein-like II"/>
    <property type="match status" value="1"/>
</dbReference>
<comment type="similarity">
    <text evidence="2">Belongs to the bacterial solute-binding protein 5 family.</text>
</comment>
<feature type="compositionally biased region" description="Polar residues" evidence="4">
    <location>
        <begin position="156"/>
        <end position="165"/>
    </location>
</feature>
<dbReference type="OrthoDB" id="9803988at2"/>
<dbReference type="InterPro" id="IPR030678">
    <property type="entry name" value="Peptide/Ni-bd"/>
</dbReference>
<proteinExistence type="inferred from homology"/>
<dbReference type="CDD" id="cd08515">
    <property type="entry name" value="PBP2_NikA_DppA_OppA_like_10"/>
    <property type="match status" value="1"/>
</dbReference>
<dbReference type="EMBL" id="RBIG01000001">
    <property type="protein sequence ID" value="RKQ72837.1"/>
    <property type="molecule type" value="Genomic_DNA"/>
</dbReference>
<dbReference type="PIRSF" id="PIRSF002741">
    <property type="entry name" value="MppA"/>
    <property type="match status" value="1"/>
</dbReference>
<dbReference type="Gene3D" id="3.90.76.10">
    <property type="entry name" value="Dipeptide-binding Protein, Domain 1"/>
    <property type="match status" value="1"/>
</dbReference>
<dbReference type="SUPFAM" id="SSF53850">
    <property type="entry name" value="Periplasmic binding protein-like II"/>
    <property type="match status" value="1"/>
</dbReference>
<evidence type="ECO:0000256" key="1">
    <source>
        <dbReference type="ARBA" id="ARBA00004418"/>
    </source>
</evidence>
<comment type="subcellular location">
    <subcellularLocation>
        <location evidence="1">Periplasm</location>
    </subcellularLocation>
</comment>
<evidence type="ECO:0000313" key="8">
    <source>
        <dbReference type="Proteomes" id="UP000277424"/>
    </source>
</evidence>
<dbReference type="GO" id="GO:1904680">
    <property type="term" value="F:peptide transmembrane transporter activity"/>
    <property type="evidence" value="ECO:0007669"/>
    <property type="project" value="TreeGrafter"/>
</dbReference>
<dbReference type="InterPro" id="IPR006311">
    <property type="entry name" value="TAT_signal"/>
</dbReference>
<dbReference type="Proteomes" id="UP000277424">
    <property type="component" value="Unassembled WGS sequence"/>
</dbReference>
<dbReference type="AlphaFoldDB" id="A0A420WP93"/>
<keyword evidence="3 5" id="KW-0732">Signal</keyword>
<evidence type="ECO:0000313" key="7">
    <source>
        <dbReference type="EMBL" id="RKQ72837.1"/>
    </source>
</evidence>
<organism evidence="7 8">
    <name type="scientific">Oceanibaculum indicum</name>
    <dbReference type="NCBI Taxonomy" id="526216"/>
    <lineage>
        <taxon>Bacteria</taxon>
        <taxon>Pseudomonadati</taxon>
        <taxon>Pseudomonadota</taxon>
        <taxon>Alphaproteobacteria</taxon>
        <taxon>Rhodospirillales</taxon>
        <taxon>Oceanibaculaceae</taxon>
        <taxon>Oceanibaculum</taxon>
    </lineage>
</organism>
<gene>
    <name evidence="7" type="ORF">BCL74_0607</name>
</gene>
<feature type="compositionally biased region" description="Basic and acidic residues" evidence="4">
    <location>
        <begin position="134"/>
        <end position="154"/>
    </location>
</feature>
<dbReference type="GO" id="GO:0043190">
    <property type="term" value="C:ATP-binding cassette (ABC) transporter complex"/>
    <property type="evidence" value="ECO:0007669"/>
    <property type="project" value="InterPro"/>
</dbReference>
<evidence type="ECO:0000256" key="2">
    <source>
        <dbReference type="ARBA" id="ARBA00005695"/>
    </source>
</evidence>
<dbReference type="Pfam" id="PF00496">
    <property type="entry name" value="SBP_bac_5"/>
    <property type="match status" value="1"/>
</dbReference>
<dbReference type="InterPro" id="IPR039424">
    <property type="entry name" value="SBP_5"/>
</dbReference>
<feature type="signal peptide" evidence="5">
    <location>
        <begin position="1"/>
        <end position="25"/>
    </location>
</feature>
<dbReference type="InterPro" id="IPR000914">
    <property type="entry name" value="SBP_5_dom"/>
</dbReference>
<dbReference type="PANTHER" id="PTHR30290">
    <property type="entry name" value="PERIPLASMIC BINDING COMPONENT OF ABC TRANSPORTER"/>
    <property type="match status" value="1"/>
</dbReference>
<dbReference type="PROSITE" id="PS51318">
    <property type="entry name" value="TAT"/>
    <property type="match status" value="1"/>
</dbReference>
<evidence type="ECO:0000256" key="5">
    <source>
        <dbReference type="SAM" id="SignalP"/>
    </source>
</evidence>